<dbReference type="OrthoDB" id="122438at2759"/>
<dbReference type="PANTHER" id="PTHR46599">
    <property type="entry name" value="PIGGYBAC TRANSPOSABLE ELEMENT-DERIVED PROTEIN 4"/>
    <property type="match status" value="1"/>
</dbReference>
<dbReference type="EMBL" id="NBNE01011917">
    <property type="protein sequence ID" value="OWY96234.1"/>
    <property type="molecule type" value="Genomic_DNA"/>
</dbReference>
<protein>
    <recommendedName>
        <fullName evidence="3">PiggyBac transposable element-derived protein domain-containing protein</fullName>
    </recommendedName>
</protein>
<dbReference type="Proteomes" id="UP000198211">
    <property type="component" value="Unassembled WGS sequence"/>
</dbReference>
<organism evidence="1 2">
    <name type="scientific">Phytophthora megakarya</name>
    <dbReference type="NCBI Taxonomy" id="4795"/>
    <lineage>
        <taxon>Eukaryota</taxon>
        <taxon>Sar</taxon>
        <taxon>Stramenopiles</taxon>
        <taxon>Oomycota</taxon>
        <taxon>Peronosporomycetes</taxon>
        <taxon>Peronosporales</taxon>
        <taxon>Peronosporaceae</taxon>
        <taxon>Phytophthora</taxon>
    </lineage>
</organism>
<evidence type="ECO:0000313" key="1">
    <source>
        <dbReference type="EMBL" id="OWY96234.1"/>
    </source>
</evidence>
<dbReference type="PANTHER" id="PTHR46599:SF3">
    <property type="entry name" value="PIGGYBAC TRANSPOSABLE ELEMENT-DERIVED PROTEIN 4"/>
    <property type="match status" value="1"/>
</dbReference>
<reference evidence="2" key="1">
    <citation type="submission" date="2017-03" db="EMBL/GenBank/DDBJ databases">
        <title>Phytopthora megakarya and P. palmivora, two closely related causual agents of cacao black pod achieved similar genome size and gene model numbers by different mechanisms.</title>
        <authorList>
            <person name="Ali S."/>
            <person name="Shao J."/>
            <person name="Larry D.J."/>
            <person name="Kronmiller B."/>
            <person name="Shen D."/>
            <person name="Strem M.D."/>
            <person name="Melnick R.L."/>
            <person name="Guiltinan M.J."/>
            <person name="Tyler B.M."/>
            <person name="Meinhardt L.W."/>
            <person name="Bailey B.A."/>
        </authorList>
    </citation>
    <scope>NUCLEOTIDE SEQUENCE [LARGE SCALE GENOMIC DNA]</scope>
    <source>
        <strain evidence="2">zdho120</strain>
    </source>
</reference>
<evidence type="ECO:0008006" key="3">
    <source>
        <dbReference type="Google" id="ProtNLM"/>
    </source>
</evidence>
<gene>
    <name evidence="1" type="ORF">PHMEG_00033549</name>
</gene>
<comment type="caution">
    <text evidence="1">The sequence shown here is derived from an EMBL/GenBank/DDBJ whole genome shotgun (WGS) entry which is preliminary data.</text>
</comment>
<sequence>MSFCDRLIRLRIRLSVNHSGLFSSLTPRVAGQLPHRAATPFAALHHAIFEVLHHNSLEVFCGPEQLADELGGASPTQYSADPNSGPPAVLRNLGKVLLALEKGVFHAVVTDMFTPLSNSLHNSINTIQINKKHFPPALITKDPARPAEVARGSSTVAVAKRCPKLKAMLWWDSLPVYLLSTESSTLVDSCDLTHNIIHVPGGRKVTIPCPSAGHSRSYRLQRYLLQLAVCFRKYYKTKTIVLGLVDMAITNAFMVHREAQVLHVQGRFIEEAYTAWLLTNARYILHIALRSLFQIVPPSTAMPTPESNAIPREHRLTEFPD</sequence>
<keyword evidence="2" id="KW-1185">Reference proteome</keyword>
<evidence type="ECO:0000313" key="2">
    <source>
        <dbReference type="Proteomes" id="UP000198211"/>
    </source>
</evidence>
<name>A0A225USX6_9STRA</name>
<accession>A0A225USX6</accession>
<dbReference type="AlphaFoldDB" id="A0A225USX6"/>
<proteinExistence type="predicted"/>